<proteinExistence type="inferred from homology"/>
<dbReference type="RefSeq" id="WP_154872870.1">
    <property type="nucleotide sequence ID" value="NZ_QXWP01000015.1"/>
</dbReference>
<sequence>MSNETVIYKNEMNLVPLRNFNTVEIDIFFSLCNKLKEKGEDKIKISFDELKEVSNFNKNEKHLTLFVSYLEKVYDKMLKLNYRMENSKKIRKFVLFYDYTIDKEEKYIEVSIHPELKHILNSITGNFTKFELEEFTQLKSSYTKNMYRLLKQYKHTGYFKIKTENFRERLDIPNSYRMTDINKRVFTPIVNELSPIFSDLRINKIKAKKGRKIEWLEFVFTPEKRIHTKSQFTQTQRKPSKQTYSREKTPEWLNNPELSKDDVSDPKLAEDRARFEQQLKDQWED</sequence>
<dbReference type="Proteomes" id="UP000481807">
    <property type="component" value="Unassembled WGS sequence"/>
</dbReference>
<dbReference type="EMBL" id="QXWP01000015">
    <property type="protein sequence ID" value="NBH31808.1"/>
    <property type="molecule type" value="Genomic_DNA"/>
</dbReference>
<feature type="region of interest" description="Disordered" evidence="2">
    <location>
        <begin position="229"/>
        <end position="266"/>
    </location>
</feature>
<dbReference type="Pfam" id="PF01051">
    <property type="entry name" value="Rep3_N"/>
    <property type="match status" value="1"/>
</dbReference>
<evidence type="ECO:0000256" key="1">
    <source>
        <dbReference type="ARBA" id="ARBA00038283"/>
    </source>
</evidence>
<dbReference type="InterPro" id="IPR000525">
    <property type="entry name" value="Initiator_Rep_WH1"/>
</dbReference>
<dbReference type="Gene3D" id="1.10.10.10">
    <property type="entry name" value="Winged helix-like DNA-binding domain superfamily/Winged helix DNA-binding domain"/>
    <property type="match status" value="2"/>
</dbReference>
<organism evidence="4 5">
    <name type="scientific">Staphylococcus warneri</name>
    <dbReference type="NCBI Taxonomy" id="1292"/>
    <lineage>
        <taxon>Bacteria</taxon>
        <taxon>Bacillati</taxon>
        <taxon>Bacillota</taxon>
        <taxon>Bacilli</taxon>
        <taxon>Bacillales</taxon>
        <taxon>Staphylococcaceae</taxon>
        <taxon>Staphylococcus</taxon>
    </lineage>
</organism>
<feature type="compositionally biased region" description="Polar residues" evidence="2">
    <location>
        <begin position="229"/>
        <end position="243"/>
    </location>
</feature>
<accession>A0AB36BJR7</accession>
<comment type="caution">
    <text evidence="4">The sequence shown here is derived from an EMBL/GenBank/DDBJ whole genome shotgun (WGS) entry which is preliminary data.</text>
</comment>
<dbReference type="SUPFAM" id="SSF46785">
    <property type="entry name" value="Winged helix' DNA-binding domain"/>
    <property type="match status" value="2"/>
</dbReference>
<dbReference type="GO" id="GO:0003887">
    <property type="term" value="F:DNA-directed DNA polymerase activity"/>
    <property type="evidence" value="ECO:0007669"/>
    <property type="project" value="InterPro"/>
</dbReference>
<protein>
    <submittedName>
        <fullName evidence="4">RepB family plasmid replication initiator protein</fullName>
    </submittedName>
</protein>
<dbReference type="InterPro" id="IPR036390">
    <property type="entry name" value="WH_DNA-bd_sf"/>
</dbReference>
<dbReference type="GO" id="GO:0006270">
    <property type="term" value="P:DNA replication initiation"/>
    <property type="evidence" value="ECO:0007669"/>
    <property type="project" value="InterPro"/>
</dbReference>
<dbReference type="InterPro" id="IPR036388">
    <property type="entry name" value="WH-like_DNA-bd_sf"/>
</dbReference>
<dbReference type="Pfam" id="PF21205">
    <property type="entry name" value="Rep3_C"/>
    <property type="match status" value="1"/>
</dbReference>
<evidence type="ECO:0000259" key="3">
    <source>
        <dbReference type="Pfam" id="PF01051"/>
    </source>
</evidence>
<evidence type="ECO:0000256" key="2">
    <source>
        <dbReference type="SAM" id="MobiDB-lite"/>
    </source>
</evidence>
<comment type="similarity">
    <text evidence="1">Belongs to the initiator RepB protein family.</text>
</comment>
<evidence type="ECO:0000313" key="4">
    <source>
        <dbReference type="EMBL" id="NBH31808.1"/>
    </source>
</evidence>
<reference evidence="4 5" key="1">
    <citation type="submission" date="2018-08" db="EMBL/GenBank/DDBJ databases">
        <title>Murine metabolic-syndrome-specific gut microbial biobank.</title>
        <authorList>
            <person name="Liu C."/>
        </authorList>
    </citation>
    <scope>NUCLEOTIDE SEQUENCE [LARGE SCALE GENOMIC DNA]</scope>
    <source>
        <strain evidence="4 5">1XD21-27</strain>
    </source>
</reference>
<gene>
    <name evidence="4" type="ORF">D3Z30_12780</name>
</gene>
<feature type="domain" description="Initiator Rep protein WH1" evidence="3">
    <location>
        <begin position="6"/>
        <end position="151"/>
    </location>
</feature>
<dbReference type="AlphaFoldDB" id="A0AB36BJR7"/>
<evidence type="ECO:0000313" key="5">
    <source>
        <dbReference type="Proteomes" id="UP000481807"/>
    </source>
</evidence>
<name>A0AB36BJR7_STAWA</name>